<feature type="region of interest" description="Disordered" evidence="11">
    <location>
        <begin position="1"/>
        <end position="53"/>
    </location>
</feature>
<organism evidence="13 14">
    <name type="scientific">Anopheles minimus</name>
    <dbReference type="NCBI Taxonomy" id="112268"/>
    <lineage>
        <taxon>Eukaryota</taxon>
        <taxon>Metazoa</taxon>
        <taxon>Ecdysozoa</taxon>
        <taxon>Arthropoda</taxon>
        <taxon>Hexapoda</taxon>
        <taxon>Insecta</taxon>
        <taxon>Pterygota</taxon>
        <taxon>Neoptera</taxon>
        <taxon>Endopterygota</taxon>
        <taxon>Diptera</taxon>
        <taxon>Nematocera</taxon>
        <taxon>Culicoidea</taxon>
        <taxon>Culicidae</taxon>
        <taxon>Anophelinae</taxon>
        <taxon>Anopheles</taxon>
    </lineage>
</organism>
<reference evidence="13" key="2">
    <citation type="submission" date="2020-05" db="UniProtKB">
        <authorList>
            <consortium name="EnsemblMetazoa"/>
        </authorList>
    </citation>
    <scope>IDENTIFICATION</scope>
    <source>
        <strain evidence="13">MINIMUS1</strain>
    </source>
</reference>
<dbReference type="AlphaFoldDB" id="A0A182WHD4"/>
<feature type="region of interest" description="Disordered" evidence="11">
    <location>
        <begin position="185"/>
        <end position="241"/>
    </location>
</feature>
<protein>
    <recommendedName>
        <fullName evidence="12">C2H2-type domain-containing protein</fullName>
    </recommendedName>
</protein>
<dbReference type="PROSITE" id="PS50157">
    <property type="entry name" value="ZINC_FINGER_C2H2_2"/>
    <property type="match status" value="7"/>
</dbReference>
<dbReference type="FunFam" id="3.30.160.60:FF:000065">
    <property type="entry name" value="B-cell CLL/lymphoma 6, member B"/>
    <property type="match status" value="1"/>
</dbReference>
<feature type="domain" description="C2H2-type" evidence="12">
    <location>
        <begin position="84"/>
        <end position="111"/>
    </location>
</feature>
<keyword evidence="6" id="KW-0805">Transcription regulation</keyword>
<feature type="domain" description="C2H2-type" evidence="12">
    <location>
        <begin position="305"/>
        <end position="328"/>
    </location>
</feature>
<dbReference type="Pfam" id="PF13894">
    <property type="entry name" value="zf-C2H2_4"/>
    <property type="match status" value="2"/>
</dbReference>
<keyword evidence="5" id="KW-0862">Zinc</keyword>
<name>A0A182WHD4_9DIPT</name>
<evidence type="ECO:0000256" key="11">
    <source>
        <dbReference type="SAM" id="MobiDB-lite"/>
    </source>
</evidence>
<keyword evidence="14" id="KW-1185">Reference proteome</keyword>
<evidence type="ECO:0000256" key="5">
    <source>
        <dbReference type="ARBA" id="ARBA00022833"/>
    </source>
</evidence>
<evidence type="ECO:0000256" key="3">
    <source>
        <dbReference type="ARBA" id="ARBA00022737"/>
    </source>
</evidence>
<dbReference type="STRING" id="112268.A0A182WHD4"/>
<evidence type="ECO:0000256" key="9">
    <source>
        <dbReference type="ARBA" id="ARBA00023242"/>
    </source>
</evidence>
<dbReference type="VEuPathDB" id="VectorBase:AMIN009786"/>
<dbReference type="PROSITE" id="PS00028">
    <property type="entry name" value="ZINC_FINGER_C2H2_1"/>
    <property type="match status" value="7"/>
</dbReference>
<evidence type="ECO:0000256" key="7">
    <source>
        <dbReference type="ARBA" id="ARBA00023125"/>
    </source>
</evidence>
<evidence type="ECO:0000256" key="2">
    <source>
        <dbReference type="ARBA" id="ARBA00022723"/>
    </source>
</evidence>
<evidence type="ECO:0000313" key="14">
    <source>
        <dbReference type="Proteomes" id="UP000075920"/>
    </source>
</evidence>
<dbReference type="PANTHER" id="PTHR16515:SF49">
    <property type="entry name" value="GASTRULA ZINC FINGER PROTEIN XLCGF49.1-LIKE-RELATED"/>
    <property type="match status" value="1"/>
</dbReference>
<comment type="subcellular location">
    <subcellularLocation>
        <location evidence="1">Nucleus</location>
    </subcellularLocation>
</comment>
<keyword evidence="3" id="KW-0677">Repeat</keyword>
<dbReference type="EnsemblMetazoa" id="AMIN009786-RA">
    <property type="protein sequence ID" value="AMIN009786-PA"/>
    <property type="gene ID" value="AMIN009786"/>
</dbReference>
<keyword evidence="4 10" id="KW-0863">Zinc-finger</keyword>
<dbReference type="SUPFAM" id="SSF57667">
    <property type="entry name" value="beta-beta-alpha zinc fingers"/>
    <property type="match status" value="4"/>
</dbReference>
<dbReference type="Gene3D" id="3.30.160.60">
    <property type="entry name" value="Classic Zinc Finger"/>
    <property type="match status" value="5"/>
</dbReference>
<sequence>MDLQGPSTNNSTQNTIDKQVLESPLAPQQNVNKSRTMNTNESLESDQSEDPPRCTFQCTECGKWFLDLYFLRRHVLVHTKQKPYKCDKCSKSFTQKASLATHMLIHLRLKQFQCTLCPMKFVQKWNLETHVKQRHPTVDDPVLENRYLCQKCPSAFKTIGRLRAHRARIHGEMVMFDQCLATRNVKQSSNGSPSSDDNDDGSDETSSDEDSSAPNRAQQTEHGGEIVHRIIKSRRTEHMNGRTDKRQYVCEVCMAAFRRPATLSQHMISHVGIKPHRCNICNKTYSSKQSYNSHMKLHSNAVRLFNCDNCKEAFNRYATLKRHQTMMHGVQNFHLQLVAVKYATAIVQIEAEHRVCCRFLGGQIHRDKITGP</sequence>
<feature type="domain" description="C2H2-type" evidence="12">
    <location>
        <begin position="276"/>
        <end position="303"/>
    </location>
</feature>
<dbReference type="SMART" id="SM00355">
    <property type="entry name" value="ZnF_C2H2"/>
    <property type="match status" value="7"/>
</dbReference>
<dbReference type="GO" id="GO:0005634">
    <property type="term" value="C:nucleus"/>
    <property type="evidence" value="ECO:0007669"/>
    <property type="project" value="UniProtKB-SubCell"/>
</dbReference>
<feature type="compositionally biased region" description="Basic and acidic residues" evidence="11">
    <location>
        <begin position="222"/>
        <end position="241"/>
    </location>
</feature>
<evidence type="ECO:0000256" key="1">
    <source>
        <dbReference type="ARBA" id="ARBA00004123"/>
    </source>
</evidence>
<dbReference type="Pfam" id="PF00096">
    <property type="entry name" value="zf-C2H2"/>
    <property type="match status" value="3"/>
</dbReference>
<feature type="domain" description="C2H2-type" evidence="12">
    <location>
        <begin position="112"/>
        <end position="135"/>
    </location>
</feature>
<keyword evidence="2" id="KW-0479">Metal-binding</keyword>
<dbReference type="PANTHER" id="PTHR16515">
    <property type="entry name" value="PR DOMAIN ZINC FINGER PROTEIN"/>
    <property type="match status" value="1"/>
</dbReference>
<dbReference type="GO" id="GO:0008270">
    <property type="term" value="F:zinc ion binding"/>
    <property type="evidence" value="ECO:0007669"/>
    <property type="project" value="UniProtKB-KW"/>
</dbReference>
<feature type="domain" description="C2H2-type" evidence="12">
    <location>
        <begin position="248"/>
        <end position="275"/>
    </location>
</feature>
<dbReference type="InterPro" id="IPR036236">
    <property type="entry name" value="Znf_C2H2_sf"/>
</dbReference>
<evidence type="ECO:0000256" key="6">
    <source>
        <dbReference type="ARBA" id="ARBA00023015"/>
    </source>
</evidence>
<dbReference type="InterPro" id="IPR050331">
    <property type="entry name" value="Zinc_finger"/>
</dbReference>
<keyword evidence="9" id="KW-0539">Nucleus</keyword>
<evidence type="ECO:0000259" key="12">
    <source>
        <dbReference type="PROSITE" id="PS50157"/>
    </source>
</evidence>
<evidence type="ECO:0000256" key="4">
    <source>
        <dbReference type="ARBA" id="ARBA00022771"/>
    </source>
</evidence>
<dbReference type="Proteomes" id="UP000075920">
    <property type="component" value="Unassembled WGS sequence"/>
</dbReference>
<evidence type="ECO:0000313" key="13">
    <source>
        <dbReference type="EnsemblMetazoa" id="AMIN009786-PA"/>
    </source>
</evidence>
<dbReference type="GO" id="GO:0010468">
    <property type="term" value="P:regulation of gene expression"/>
    <property type="evidence" value="ECO:0007669"/>
    <property type="project" value="TreeGrafter"/>
</dbReference>
<dbReference type="InterPro" id="IPR013087">
    <property type="entry name" value="Znf_C2H2_type"/>
</dbReference>
<feature type="domain" description="C2H2-type" evidence="12">
    <location>
        <begin position="56"/>
        <end position="83"/>
    </location>
</feature>
<feature type="compositionally biased region" description="Acidic residues" evidence="11">
    <location>
        <begin position="196"/>
        <end position="211"/>
    </location>
</feature>
<accession>A0A182WHD4</accession>
<feature type="compositionally biased region" description="Polar residues" evidence="11">
    <location>
        <begin position="1"/>
        <end position="17"/>
    </location>
</feature>
<reference evidence="14" key="1">
    <citation type="submission" date="2013-03" db="EMBL/GenBank/DDBJ databases">
        <title>The Genome Sequence of Anopheles minimus MINIMUS1.</title>
        <authorList>
            <consortium name="The Broad Institute Genomics Platform"/>
            <person name="Neafsey D.E."/>
            <person name="Walton C."/>
            <person name="Walker B."/>
            <person name="Young S.K."/>
            <person name="Zeng Q."/>
            <person name="Gargeya S."/>
            <person name="Fitzgerald M."/>
            <person name="Haas B."/>
            <person name="Abouelleil A."/>
            <person name="Allen A.W."/>
            <person name="Alvarado L."/>
            <person name="Arachchi H.M."/>
            <person name="Berlin A.M."/>
            <person name="Chapman S.B."/>
            <person name="Gainer-Dewar J."/>
            <person name="Goldberg J."/>
            <person name="Griggs A."/>
            <person name="Gujja S."/>
            <person name="Hansen M."/>
            <person name="Howarth C."/>
            <person name="Imamovic A."/>
            <person name="Ireland A."/>
            <person name="Larimer J."/>
            <person name="McCowan C."/>
            <person name="Murphy C."/>
            <person name="Pearson M."/>
            <person name="Poon T.W."/>
            <person name="Priest M."/>
            <person name="Roberts A."/>
            <person name="Saif S."/>
            <person name="Shea T."/>
            <person name="Sisk P."/>
            <person name="Sykes S."/>
            <person name="Wortman J."/>
            <person name="Nusbaum C."/>
            <person name="Birren B."/>
        </authorList>
    </citation>
    <scope>NUCLEOTIDE SEQUENCE [LARGE SCALE GENOMIC DNA]</scope>
    <source>
        <strain evidence="14">MINIMUS1</strain>
    </source>
</reference>
<proteinExistence type="predicted"/>
<feature type="domain" description="C2H2-type" evidence="12">
    <location>
        <begin position="147"/>
        <end position="170"/>
    </location>
</feature>
<keyword evidence="8" id="KW-0804">Transcription</keyword>
<evidence type="ECO:0000256" key="8">
    <source>
        <dbReference type="ARBA" id="ARBA00023163"/>
    </source>
</evidence>
<evidence type="ECO:0000256" key="10">
    <source>
        <dbReference type="PROSITE-ProRule" id="PRU00042"/>
    </source>
</evidence>
<dbReference type="FunFam" id="3.30.160.60:FF:000624">
    <property type="entry name" value="zinc finger protein 697"/>
    <property type="match status" value="1"/>
</dbReference>
<keyword evidence="7" id="KW-0238">DNA-binding</keyword>
<feature type="compositionally biased region" description="Polar residues" evidence="11">
    <location>
        <begin position="26"/>
        <end position="42"/>
    </location>
</feature>